<dbReference type="AlphaFoldDB" id="A0A830GWX5"/>
<reference evidence="2" key="2">
    <citation type="submission" date="2020-09" db="EMBL/GenBank/DDBJ databases">
        <authorList>
            <person name="Sun Q."/>
            <person name="Ohkuma M."/>
        </authorList>
    </citation>
    <scope>NUCLEOTIDE SEQUENCE</scope>
    <source>
        <strain evidence="2">JCM 10088</strain>
    </source>
</reference>
<dbReference type="PRINTS" id="PR00413">
    <property type="entry name" value="HADHALOGNASE"/>
</dbReference>
<evidence type="ECO:0000313" key="2">
    <source>
        <dbReference type="EMBL" id="GGP21341.1"/>
    </source>
</evidence>
<evidence type="ECO:0000313" key="3">
    <source>
        <dbReference type="Proteomes" id="UP000610960"/>
    </source>
</evidence>
<dbReference type="EMBL" id="BMNL01000003">
    <property type="protein sequence ID" value="GGP21341.1"/>
    <property type="molecule type" value="Genomic_DNA"/>
</dbReference>
<proteinExistence type="inferred from homology"/>
<evidence type="ECO:0000256" key="1">
    <source>
        <dbReference type="ARBA" id="ARBA00007958"/>
    </source>
</evidence>
<comment type="similarity">
    <text evidence="1">Belongs to the HAD-like hydrolase superfamily.</text>
</comment>
<reference evidence="2" key="1">
    <citation type="journal article" date="2014" name="Int. J. Syst. Evol. Microbiol.">
        <title>Complete genome sequence of Corynebacterium casei LMG S-19264T (=DSM 44701T), isolated from a smear-ripened cheese.</title>
        <authorList>
            <consortium name="US DOE Joint Genome Institute (JGI-PGF)"/>
            <person name="Walter F."/>
            <person name="Albersmeier A."/>
            <person name="Kalinowski J."/>
            <person name="Ruckert C."/>
        </authorList>
    </citation>
    <scope>NUCLEOTIDE SEQUENCE</scope>
    <source>
        <strain evidence="2">JCM 10088</strain>
    </source>
</reference>
<dbReference type="Gene3D" id="1.10.150.240">
    <property type="entry name" value="Putative phosphatase, domain 2"/>
    <property type="match status" value="1"/>
</dbReference>
<sequence length="211" mass="22590">MSMMLRLAVLDLDGTLTNTAVLHLRAWRSALADLGLPEEGVSVERLLGRRAIDIATALVGSGPLAWRLVRLKTMYYMEELSMGLRPFPCAEALLAESRGMGMRVAVVTSSSRSSAAAVLRATGLMEFVDLLVAGDDVDRGKPDPAPILLAMRALGAEPWEAYGLGDTVYDVAAYRAAGLSLIMSLNPIEGAIHVKDLCEALQVVRRHSASA</sequence>
<dbReference type="Proteomes" id="UP000610960">
    <property type="component" value="Unassembled WGS sequence"/>
</dbReference>
<dbReference type="PANTHER" id="PTHR43434">
    <property type="entry name" value="PHOSPHOGLYCOLATE PHOSPHATASE"/>
    <property type="match status" value="1"/>
</dbReference>
<dbReference type="GO" id="GO:0008967">
    <property type="term" value="F:phosphoglycolate phosphatase activity"/>
    <property type="evidence" value="ECO:0007669"/>
    <property type="project" value="TreeGrafter"/>
</dbReference>
<dbReference type="Pfam" id="PF00702">
    <property type="entry name" value="Hydrolase"/>
    <property type="match status" value="1"/>
</dbReference>
<accession>A0A830GWX5</accession>
<dbReference type="InterPro" id="IPR036412">
    <property type="entry name" value="HAD-like_sf"/>
</dbReference>
<dbReference type="PANTHER" id="PTHR43434:SF1">
    <property type="entry name" value="PHOSPHOGLYCOLATE PHOSPHATASE"/>
    <property type="match status" value="1"/>
</dbReference>
<name>A0A830GWX5_9CREN</name>
<dbReference type="SFLD" id="SFLDG01129">
    <property type="entry name" value="C1.5:_HAD__Beta-PGM__Phosphata"/>
    <property type="match status" value="1"/>
</dbReference>
<dbReference type="SFLD" id="SFLDS00003">
    <property type="entry name" value="Haloacid_Dehalogenase"/>
    <property type="match status" value="1"/>
</dbReference>
<dbReference type="Gene3D" id="3.40.50.1000">
    <property type="entry name" value="HAD superfamily/HAD-like"/>
    <property type="match status" value="1"/>
</dbReference>
<keyword evidence="3" id="KW-1185">Reference proteome</keyword>
<protein>
    <submittedName>
        <fullName evidence="2">Phosphatase</fullName>
    </submittedName>
</protein>
<dbReference type="GO" id="GO:0006281">
    <property type="term" value="P:DNA repair"/>
    <property type="evidence" value="ECO:0007669"/>
    <property type="project" value="TreeGrafter"/>
</dbReference>
<dbReference type="InterPro" id="IPR023198">
    <property type="entry name" value="PGP-like_dom2"/>
</dbReference>
<dbReference type="InterPro" id="IPR050155">
    <property type="entry name" value="HAD-like_hydrolase_sf"/>
</dbReference>
<dbReference type="InterPro" id="IPR023214">
    <property type="entry name" value="HAD_sf"/>
</dbReference>
<dbReference type="InterPro" id="IPR006439">
    <property type="entry name" value="HAD-SF_hydro_IA"/>
</dbReference>
<comment type="caution">
    <text evidence="2">The sequence shown here is derived from an EMBL/GenBank/DDBJ whole genome shotgun (WGS) entry which is preliminary data.</text>
</comment>
<organism evidence="2 3">
    <name type="scientific">Thermocladium modestius</name>
    <dbReference type="NCBI Taxonomy" id="62609"/>
    <lineage>
        <taxon>Archaea</taxon>
        <taxon>Thermoproteota</taxon>
        <taxon>Thermoprotei</taxon>
        <taxon>Thermoproteales</taxon>
        <taxon>Thermoproteaceae</taxon>
        <taxon>Thermocladium</taxon>
    </lineage>
</organism>
<dbReference type="SUPFAM" id="SSF56784">
    <property type="entry name" value="HAD-like"/>
    <property type="match status" value="1"/>
</dbReference>
<gene>
    <name evidence="2" type="ORF">GCM10007981_12770</name>
</gene>